<keyword evidence="5 9" id="KW-0812">Transmembrane</keyword>
<keyword evidence="6 9" id="KW-1133">Transmembrane helix</keyword>
<comment type="caution">
    <text evidence="10">The sequence shown here is derived from an EMBL/GenBank/DDBJ whole genome shotgun (WGS) entry which is preliminary data.</text>
</comment>
<comment type="similarity">
    <text evidence="2">Belongs to the AzlC family.</text>
</comment>
<dbReference type="EMBL" id="BMDG01000012">
    <property type="protein sequence ID" value="GGI10781.1"/>
    <property type="molecule type" value="Genomic_DNA"/>
</dbReference>
<feature type="transmembrane region" description="Helical" evidence="9">
    <location>
        <begin position="229"/>
        <end position="246"/>
    </location>
</feature>
<organism evidence="10 11">
    <name type="scientific">Isoptericola cucumis</name>
    <dbReference type="NCBI Taxonomy" id="1776856"/>
    <lineage>
        <taxon>Bacteria</taxon>
        <taxon>Bacillati</taxon>
        <taxon>Actinomycetota</taxon>
        <taxon>Actinomycetes</taxon>
        <taxon>Micrococcales</taxon>
        <taxon>Promicromonosporaceae</taxon>
        <taxon>Isoptericola</taxon>
    </lineage>
</organism>
<evidence type="ECO:0000256" key="8">
    <source>
        <dbReference type="SAM" id="MobiDB-lite"/>
    </source>
</evidence>
<evidence type="ECO:0000256" key="9">
    <source>
        <dbReference type="SAM" id="Phobius"/>
    </source>
</evidence>
<feature type="transmembrane region" description="Helical" evidence="9">
    <location>
        <begin position="80"/>
        <end position="104"/>
    </location>
</feature>
<dbReference type="Pfam" id="PF03591">
    <property type="entry name" value="AzlC"/>
    <property type="match status" value="1"/>
</dbReference>
<dbReference type="InterPro" id="IPR011606">
    <property type="entry name" value="Brnchd-chn_aa_trnsp_permease"/>
</dbReference>
<proteinExistence type="inferred from homology"/>
<feature type="compositionally biased region" description="Basic and acidic residues" evidence="8">
    <location>
        <begin position="16"/>
        <end position="25"/>
    </location>
</feature>
<dbReference type="Proteomes" id="UP000632535">
    <property type="component" value="Unassembled WGS sequence"/>
</dbReference>
<gene>
    <name evidence="10" type="ORF">GCM10007368_32940</name>
</gene>
<evidence type="ECO:0000256" key="2">
    <source>
        <dbReference type="ARBA" id="ARBA00010735"/>
    </source>
</evidence>
<feature type="transmembrane region" description="Helical" evidence="9">
    <location>
        <begin position="48"/>
        <end position="68"/>
    </location>
</feature>
<dbReference type="PANTHER" id="PTHR34979:SF1">
    <property type="entry name" value="INNER MEMBRANE PROTEIN YGAZ"/>
    <property type="match status" value="1"/>
</dbReference>
<keyword evidence="4" id="KW-1003">Cell membrane</keyword>
<protein>
    <submittedName>
        <fullName evidence="10">Branched-chain amino acid transporter AzlC</fullName>
    </submittedName>
</protein>
<keyword evidence="3" id="KW-0813">Transport</keyword>
<reference evidence="11" key="1">
    <citation type="journal article" date="2019" name="Int. J. Syst. Evol. Microbiol.">
        <title>The Global Catalogue of Microorganisms (GCM) 10K type strain sequencing project: providing services to taxonomists for standard genome sequencing and annotation.</title>
        <authorList>
            <consortium name="The Broad Institute Genomics Platform"/>
            <consortium name="The Broad Institute Genome Sequencing Center for Infectious Disease"/>
            <person name="Wu L."/>
            <person name="Ma J."/>
        </authorList>
    </citation>
    <scope>NUCLEOTIDE SEQUENCE [LARGE SCALE GENOMIC DNA]</scope>
    <source>
        <strain evidence="11">CCM 8653</strain>
    </source>
</reference>
<sequence length="254" mass="26586">MTEVLTAPAPTGRRTNRPDDRLDDRPTGLRAEVAAGVRDSLAAGLGMFPLGVAFGLLVVQAGLPWWFAPALSVAGFAGSLELLVVGLAAAVTPLGTIALTTLLVNFRHVFYAFSFPLQVVRHPVARAYSMYALIDEAYALTAASPGRWTGPRLLSLQLSFQAYWVSGGVAGVLLAGLLPGPLEGLDFALCALFVTLVLDAARGRGQVPSLLLAGLSFTLAVLLAPGNALFVGMLGFVALLAGRHVLSARRARRA</sequence>
<accession>A0ABQ2BAE0</accession>
<dbReference type="RefSeq" id="WP_308808232.1">
    <property type="nucleotide sequence ID" value="NZ_BMDG01000012.1"/>
</dbReference>
<feature type="region of interest" description="Disordered" evidence="8">
    <location>
        <begin position="1"/>
        <end position="25"/>
    </location>
</feature>
<comment type="subcellular location">
    <subcellularLocation>
        <location evidence="1">Cell membrane</location>
        <topology evidence="1">Multi-pass membrane protein</topology>
    </subcellularLocation>
</comment>
<evidence type="ECO:0000256" key="4">
    <source>
        <dbReference type="ARBA" id="ARBA00022475"/>
    </source>
</evidence>
<dbReference type="PANTHER" id="PTHR34979">
    <property type="entry name" value="INNER MEMBRANE PROTEIN YGAZ"/>
    <property type="match status" value="1"/>
</dbReference>
<evidence type="ECO:0000313" key="10">
    <source>
        <dbReference type="EMBL" id="GGI10781.1"/>
    </source>
</evidence>
<name>A0ABQ2BAE0_9MICO</name>
<feature type="transmembrane region" description="Helical" evidence="9">
    <location>
        <begin position="160"/>
        <end position="178"/>
    </location>
</feature>
<evidence type="ECO:0000256" key="5">
    <source>
        <dbReference type="ARBA" id="ARBA00022692"/>
    </source>
</evidence>
<evidence type="ECO:0000256" key="6">
    <source>
        <dbReference type="ARBA" id="ARBA00022989"/>
    </source>
</evidence>
<keyword evidence="7 9" id="KW-0472">Membrane</keyword>
<keyword evidence="11" id="KW-1185">Reference proteome</keyword>
<evidence type="ECO:0000256" key="7">
    <source>
        <dbReference type="ARBA" id="ARBA00023136"/>
    </source>
</evidence>
<evidence type="ECO:0000313" key="11">
    <source>
        <dbReference type="Proteomes" id="UP000632535"/>
    </source>
</evidence>
<evidence type="ECO:0000256" key="1">
    <source>
        <dbReference type="ARBA" id="ARBA00004651"/>
    </source>
</evidence>
<evidence type="ECO:0000256" key="3">
    <source>
        <dbReference type="ARBA" id="ARBA00022448"/>
    </source>
</evidence>